<keyword evidence="7" id="KW-1185">Reference proteome</keyword>
<proteinExistence type="predicted"/>
<dbReference type="InterPro" id="IPR009057">
    <property type="entry name" value="Homeodomain-like_sf"/>
</dbReference>
<feature type="domain" description="HTH tetR-type" evidence="5">
    <location>
        <begin position="8"/>
        <end position="68"/>
    </location>
</feature>
<dbReference type="InterPro" id="IPR001647">
    <property type="entry name" value="HTH_TetR"/>
</dbReference>
<dbReference type="PANTHER" id="PTHR30055:SF234">
    <property type="entry name" value="HTH-TYPE TRANSCRIPTIONAL REGULATOR BETI"/>
    <property type="match status" value="1"/>
</dbReference>
<evidence type="ECO:0000256" key="1">
    <source>
        <dbReference type="ARBA" id="ARBA00023015"/>
    </source>
</evidence>
<evidence type="ECO:0000256" key="3">
    <source>
        <dbReference type="ARBA" id="ARBA00023163"/>
    </source>
</evidence>
<name>A0A0H5CWJ3_9RHOB</name>
<keyword evidence="3" id="KW-0804">Transcription</keyword>
<dbReference type="InterPro" id="IPR050109">
    <property type="entry name" value="HTH-type_TetR-like_transc_reg"/>
</dbReference>
<protein>
    <submittedName>
        <fullName evidence="6">Rut operon repressor</fullName>
    </submittedName>
</protein>
<dbReference type="PRINTS" id="PR00455">
    <property type="entry name" value="HTHTETR"/>
</dbReference>
<feature type="DNA-binding region" description="H-T-H motif" evidence="4">
    <location>
        <begin position="31"/>
        <end position="50"/>
    </location>
</feature>
<dbReference type="RefSeq" id="WP_050672317.1">
    <property type="nucleotide sequence ID" value="NZ_CVRL01000002.1"/>
</dbReference>
<organism evidence="6 7">
    <name type="scientific">Phaeobacter italicus</name>
    <dbReference type="NCBI Taxonomy" id="481446"/>
    <lineage>
        <taxon>Bacteria</taxon>
        <taxon>Pseudomonadati</taxon>
        <taxon>Pseudomonadota</taxon>
        <taxon>Alphaproteobacteria</taxon>
        <taxon>Rhodobacterales</taxon>
        <taxon>Roseobacteraceae</taxon>
        <taxon>Phaeobacter</taxon>
    </lineage>
</organism>
<reference evidence="7" key="1">
    <citation type="submission" date="2015-05" db="EMBL/GenBank/DDBJ databases">
        <authorList>
            <person name="Rodrigo-Torres Lidia"/>
            <person name="Arahal R.David."/>
        </authorList>
    </citation>
    <scope>NUCLEOTIDE SEQUENCE [LARGE SCALE GENOMIC DNA]</scope>
    <source>
        <strain evidence="7">CECT 7321</strain>
    </source>
</reference>
<dbReference type="PROSITE" id="PS50977">
    <property type="entry name" value="HTH_TETR_2"/>
    <property type="match status" value="1"/>
</dbReference>
<dbReference type="SUPFAM" id="SSF46689">
    <property type="entry name" value="Homeodomain-like"/>
    <property type="match status" value="1"/>
</dbReference>
<evidence type="ECO:0000256" key="4">
    <source>
        <dbReference type="PROSITE-ProRule" id="PRU00335"/>
    </source>
</evidence>
<dbReference type="EMBL" id="CVRL01000002">
    <property type="protein sequence ID" value="CRL09367.1"/>
    <property type="molecule type" value="Genomic_DNA"/>
</dbReference>
<keyword evidence="1" id="KW-0805">Transcription regulation</keyword>
<gene>
    <name evidence="6" type="primary">rutR_1</name>
    <name evidence="6" type="ORF">NIT7321_00196</name>
</gene>
<evidence type="ECO:0000256" key="2">
    <source>
        <dbReference type="ARBA" id="ARBA00023125"/>
    </source>
</evidence>
<dbReference type="AlphaFoldDB" id="A0A0H5CWJ3"/>
<keyword evidence="2 4" id="KW-0238">DNA-binding</keyword>
<evidence type="ECO:0000313" key="6">
    <source>
        <dbReference type="EMBL" id="CRL09367.1"/>
    </source>
</evidence>
<dbReference type="Gene3D" id="1.10.357.10">
    <property type="entry name" value="Tetracycline Repressor, domain 2"/>
    <property type="match status" value="1"/>
</dbReference>
<dbReference type="Proteomes" id="UP000043764">
    <property type="component" value="Unassembled WGS sequence"/>
</dbReference>
<sequence>MPKIIDHDAHSQDLARRAAAYFSQHGYGGTSMRKIAQHLGLSKSALYHYFPTKEALFLACTRQVMPGMDALPQDVTGSETDRLQALKEMMGQDFAAEMALIFDYLRGKSQAEIAQDEAMQLALSAYRGAVAAIVGETRSEQVLAQIMGELMLAYLSGGKAIDRT</sequence>
<evidence type="ECO:0000313" key="7">
    <source>
        <dbReference type="Proteomes" id="UP000043764"/>
    </source>
</evidence>
<dbReference type="GO" id="GO:0000976">
    <property type="term" value="F:transcription cis-regulatory region binding"/>
    <property type="evidence" value="ECO:0007669"/>
    <property type="project" value="TreeGrafter"/>
</dbReference>
<dbReference type="Pfam" id="PF00440">
    <property type="entry name" value="TetR_N"/>
    <property type="match status" value="1"/>
</dbReference>
<evidence type="ECO:0000259" key="5">
    <source>
        <dbReference type="PROSITE" id="PS50977"/>
    </source>
</evidence>
<dbReference type="GO" id="GO:0003700">
    <property type="term" value="F:DNA-binding transcription factor activity"/>
    <property type="evidence" value="ECO:0007669"/>
    <property type="project" value="TreeGrafter"/>
</dbReference>
<accession>A0A0H5CWJ3</accession>
<dbReference type="PANTHER" id="PTHR30055">
    <property type="entry name" value="HTH-TYPE TRANSCRIPTIONAL REGULATOR RUTR"/>
    <property type="match status" value="1"/>
</dbReference>